<evidence type="ECO:0000256" key="1">
    <source>
        <dbReference type="ARBA" id="ARBA00004496"/>
    </source>
</evidence>
<evidence type="ECO:0000256" key="5">
    <source>
        <dbReference type="SAM" id="MobiDB-lite"/>
    </source>
</evidence>
<proteinExistence type="predicted"/>
<feature type="non-terminal residue" evidence="6">
    <location>
        <position position="1"/>
    </location>
</feature>
<evidence type="ECO:0000256" key="3">
    <source>
        <dbReference type="ARBA" id="ARBA00023054"/>
    </source>
</evidence>
<dbReference type="PANTHER" id="PTHR18875:SF8">
    <property type="entry name" value="COILED-COIL DOMAIN-CONTAINING PROTEIN 18"/>
    <property type="match status" value="1"/>
</dbReference>
<feature type="region of interest" description="Disordered" evidence="5">
    <location>
        <begin position="631"/>
        <end position="650"/>
    </location>
</feature>
<gene>
    <name evidence="6" type="ORF">PEVE_00034958</name>
</gene>
<dbReference type="SUPFAM" id="SSF90257">
    <property type="entry name" value="Myosin rod fragments"/>
    <property type="match status" value="1"/>
</dbReference>
<evidence type="ECO:0000313" key="6">
    <source>
        <dbReference type="EMBL" id="CAH3028823.1"/>
    </source>
</evidence>
<keyword evidence="3 4" id="KW-0175">Coiled coil</keyword>
<comment type="caution">
    <text evidence="6">The sequence shown here is derived from an EMBL/GenBank/DDBJ whole genome shotgun (WGS) entry which is preliminary data.</text>
</comment>
<feature type="region of interest" description="Disordered" evidence="5">
    <location>
        <begin position="356"/>
        <end position="376"/>
    </location>
</feature>
<dbReference type="EMBL" id="CALNXI010000536">
    <property type="protein sequence ID" value="CAH3028823.1"/>
    <property type="molecule type" value="Genomic_DNA"/>
</dbReference>
<accession>A0ABN8MHU4</accession>
<keyword evidence="7" id="KW-1185">Reference proteome</keyword>
<sequence>QVRSAHEQELEEKRLGISKLEKALQQTLTDLHTKNEEIVHLEGIVADQQNALKKEQERMRDLEETRTHLQQQVALLEEEINRERNTSQVESSDLQQRLQDAKDDIDERTRQINELNSTLREVHKDMKQSSASIVELEQLLQQSRSQCDKKTAQAQTLDQALKETQQQLSAMTKKNGELEERLRQMENEFAETTEQNEQLDTEVNKIQTELQDTITQLKSLQDVLQTSQKEVQEKEKKVEELDKMLNESMEELQQKDKNLKEKESKVVELDKALKERQWELKQKAAQVTQLDMTMKEHKSELQQKVITLERALNQARYELSERAGEKSDYEEKIFYGKEQEGVQQQTKHLLPSISEIKAKRDQNQEQEKQKKSRIEHLEKTVKHQQQELKKRTSQVSELEREINKLLRRREESEETSQELRLAREQLQNTHAELMEARRDLLKCQRTEQELIRELDDAHALLSTKEADCTRLAKELGAAQVREAQAEAKCVHEVRKAQQQHELKQATQEHEVQRLQEDHVKVLAQKDESDANHRLEITRLQEQERRLGQDFARAQEQNKTLIEDNRSLASELVMYQEDAKAMSETLVIKDAEIARLEAKVSGYERATFGTASRVTTPRGARPATHIRRVTSPRTVTKTSASGMKKSSSDQNLHNLTSNGPLVSFSHASTHDMTESHSYPPMPSILVSQDHEHSVHSHSSYACPQDRTRSVQTSLETLEGLLKQANMEMARDSLPMLLNSSTSQAGDVTLSAADLNSTQPSPPQKEEREKVPEIMNGGVAEKDESVSGLYENLHERLEKKKASLGMSREKVVDADSLDPDKW</sequence>
<evidence type="ECO:0000256" key="2">
    <source>
        <dbReference type="ARBA" id="ARBA00022490"/>
    </source>
</evidence>
<comment type="subcellular location">
    <subcellularLocation>
        <location evidence="1">Cytoplasm</location>
    </subcellularLocation>
</comment>
<protein>
    <submittedName>
        <fullName evidence="6">Uncharacterized protein</fullName>
    </submittedName>
</protein>
<feature type="coiled-coil region" evidence="4">
    <location>
        <begin position="495"/>
        <end position="570"/>
    </location>
</feature>
<dbReference type="PANTHER" id="PTHR18875">
    <property type="entry name" value="SARCOMA ANTIGEN NY-SAR-24/CYTOSKELETAL PROTEIN SOJO"/>
    <property type="match status" value="1"/>
</dbReference>
<keyword evidence="2" id="KW-0963">Cytoplasm</keyword>
<organism evidence="6 7">
    <name type="scientific">Porites evermanni</name>
    <dbReference type="NCBI Taxonomy" id="104178"/>
    <lineage>
        <taxon>Eukaryota</taxon>
        <taxon>Metazoa</taxon>
        <taxon>Cnidaria</taxon>
        <taxon>Anthozoa</taxon>
        <taxon>Hexacorallia</taxon>
        <taxon>Scleractinia</taxon>
        <taxon>Fungiina</taxon>
        <taxon>Poritidae</taxon>
        <taxon>Porites</taxon>
    </lineage>
</organism>
<feature type="region of interest" description="Disordered" evidence="5">
    <location>
        <begin position="799"/>
        <end position="820"/>
    </location>
</feature>
<evidence type="ECO:0000313" key="7">
    <source>
        <dbReference type="Proteomes" id="UP001159427"/>
    </source>
</evidence>
<dbReference type="Proteomes" id="UP001159427">
    <property type="component" value="Unassembled WGS sequence"/>
</dbReference>
<dbReference type="Gene3D" id="1.10.287.1490">
    <property type="match status" value="1"/>
</dbReference>
<evidence type="ECO:0000256" key="4">
    <source>
        <dbReference type="SAM" id="Coils"/>
    </source>
</evidence>
<name>A0ABN8MHU4_9CNID</name>
<feature type="coiled-coil region" evidence="4">
    <location>
        <begin position="3"/>
        <end position="318"/>
    </location>
</feature>
<reference evidence="6 7" key="1">
    <citation type="submission" date="2022-05" db="EMBL/GenBank/DDBJ databases">
        <authorList>
            <consortium name="Genoscope - CEA"/>
            <person name="William W."/>
        </authorList>
    </citation>
    <scope>NUCLEOTIDE SEQUENCE [LARGE SCALE GENOMIC DNA]</scope>
</reference>
<feature type="region of interest" description="Disordered" evidence="5">
    <location>
        <begin position="751"/>
        <end position="785"/>
    </location>
</feature>